<dbReference type="RefSeq" id="WP_162050727.1">
    <property type="nucleotide sequence ID" value="NZ_AP019011.1"/>
</dbReference>
<dbReference type="EMBL" id="AP022345">
    <property type="protein sequence ID" value="BBU68488.1"/>
    <property type="molecule type" value="Genomic_DNA"/>
</dbReference>
<evidence type="ECO:0000313" key="1">
    <source>
        <dbReference type="EMBL" id="BBU68488.1"/>
    </source>
</evidence>
<dbReference type="AlphaFoldDB" id="A0A679I6N7"/>
<organism evidence="1 2">
    <name type="scientific">Fluviibacter phosphoraccumulans</name>
    <dbReference type="NCBI Taxonomy" id="1751046"/>
    <lineage>
        <taxon>Bacteria</taxon>
        <taxon>Pseudomonadati</taxon>
        <taxon>Pseudomonadota</taxon>
        <taxon>Betaproteobacteria</taxon>
        <taxon>Rhodocyclales</taxon>
        <taxon>Fluviibacteraceae</taxon>
        <taxon>Fluviibacter</taxon>
    </lineage>
</organism>
<accession>A0A679I6N7</accession>
<dbReference type="Proteomes" id="UP000463961">
    <property type="component" value="Chromosome"/>
</dbReference>
<proteinExistence type="predicted"/>
<gene>
    <name evidence="1" type="ORF">ICHIAU1_07710</name>
</gene>
<reference evidence="2" key="1">
    <citation type="submission" date="2020-01" db="EMBL/GenBank/DDBJ databases">
        <title>Phosphoaccumulans saitamaens gen. nov., sp. nov., a polyphosphate accumulating bacterium isolated from surface river water.</title>
        <authorList>
            <person name="Watanabe K."/>
            <person name="Suda W."/>
        </authorList>
    </citation>
    <scope>NUCLEOTIDE SEQUENCE [LARGE SCALE GENOMIC DNA]</scope>
    <source>
        <strain evidence="2">ICHIAU1</strain>
    </source>
</reference>
<protein>
    <submittedName>
        <fullName evidence="1">Uncharacterized protein</fullName>
    </submittedName>
</protein>
<name>A0A679I6N7_9RHOO</name>
<evidence type="ECO:0000313" key="2">
    <source>
        <dbReference type="Proteomes" id="UP000463961"/>
    </source>
</evidence>
<sequence>MSNAKPNLLECAVNSRLTPYLFGFLGWTLMWQFQVFLTKAIPPLDFALGVSLIFLPAGIRTLSVLIFGFKGAVGVFFGAMLSTLEYMGHVASMDFAVHTVIGAISAFSAWVAMVAVCHIRKIDDDLSQIGFDDVLAIVFSQGLLSATLHQCIFRWFHFDAAFETESWQQISMLWGAMAIGDIVGSMIVLLSAISVVHFLKSATR</sequence>
<keyword evidence="2" id="KW-1185">Reference proteome</keyword>